<evidence type="ECO:0000313" key="3">
    <source>
        <dbReference type="EMBL" id="MBW6436135.1"/>
    </source>
</evidence>
<organism evidence="3 4">
    <name type="scientific">Actinoplanes hulinensis</name>
    <dbReference type="NCBI Taxonomy" id="1144547"/>
    <lineage>
        <taxon>Bacteria</taxon>
        <taxon>Bacillati</taxon>
        <taxon>Actinomycetota</taxon>
        <taxon>Actinomycetes</taxon>
        <taxon>Micromonosporales</taxon>
        <taxon>Micromonosporaceae</taxon>
        <taxon>Actinoplanes</taxon>
    </lineage>
</organism>
<dbReference type="RefSeq" id="WP_220145554.1">
    <property type="nucleotide sequence ID" value="NZ_JAHXZI010000010.1"/>
</dbReference>
<gene>
    <name evidence="3" type="ORF">KZ829_20565</name>
</gene>
<evidence type="ECO:0000256" key="1">
    <source>
        <dbReference type="SAM" id="MobiDB-lite"/>
    </source>
</evidence>
<accession>A0ABS7B524</accession>
<dbReference type="EMBL" id="JAHXZI010000010">
    <property type="protein sequence ID" value="MBW6436135.1"/>
    <property type="molecule type" value="Genomic_DNA"/>
</dbReference>
<evidence type="ECO:0000256" key="2">
    <source>
        <dbReference type="SAM" id="Phobius"/>
    </source>
</evidence>
<dbReference type="Proteomes" id="UP001519863">
    <property type="component" value="Unassembled WGS sequence"/>
</dbReference>
<proteinExistence type="predicted"/>
<comment type="caution">
    <text evidence="3">The sequence shown here is derived from an EMBL/GenBank/DDBJ whole genome shotgun (WGS) entry which is preliminary data.</text>
</comment>
<name>A0ABS7B524_9ACTN</name>
<dbReference type="SUPFAM" id="SSF50969">
    <property type="entry name" value="YVTN repeat-like/Quinoprotein amine dehydrogenase"/>
    <property type="match status" value="1"/>
</dbReference>
<reference evidence="3 4" key="1">
    <citation type="journal article" date="2013" name="Antonie Van Leeuwenhoek">
        <title>Actinoplanes hulinensis sp. nov., a novel actinomycete isolated from soybean root (Glycine max (L.) Merr).</title>
        <authorList>
            <person name="Shen Y."/>
            <person name="Liu C."/>
            <person name="Wang X."/>
            <person name="Zhao J."/>
            <person name="Jia F."/>
            <person name="Zhang Y."/>
            <person name="Wang L."/>
            <person name="Yang D."/>
            <person name="Xiang W."/>
        </authorList>
    </citation>
    <scope>NUCLEOTIDE SEQUENCE [LARGE SCALE GENOMIC DNA]</scope>
    <source>
        <strain evidence="3 4">NEAU-M9</strain>
    </source>
</reference>
<sequence>MEGIPQNVSEAVRVAAHAARGYPGDLADIHRRARRRRNRRAAVSAAAVVAVLAGAVAGVAIQRQPGPSTGTGVLAPASSAEPGVSPDAPISSGPGAEPPGQHLLLPAAAGDYRGSGGTTVRLGGETAVGELLPDGNLIGHPVVGARNWERVVVLPSGGVVAFGSHDTQPGTKREDGPNVPGLEYRLVGTDPDGRVRVQRNVRKKGEPVMLLTAREDVAYLWRPAGLFMHSMATGHEELIAGRPAFGLGQVYGDLRHSDMSGGWVAVSRMRDECVPRVYDITGVDLVAEIPLTASGCIAVTDMRLSPDSRTLAVAYDRDTGAGLRPVVALIRVTDGKVLKEQELADVSGKTSPMISIAWPDSRTLRGAVYPVGAAGVSEVTGFTVTID</sequence>
<evidence type="ECO:0000313" key="4">
    <source>
        <dbReference type="Proteomes" id="UP001519863"/>
    </source>
</evidence>
<feature type="transmembrane region" description="Helical" evidence="2">
    <location>
        <begin position="41"/>
        <end position="61"/>
    </location>
</feature>
<feature type="region of interest" description="Disordered" evidence="1">
    <location>
        <begin position="62"/>
        <end position="101"/>
    </location>
</feature>
<keyword evidence="2" id="KW-0472">Membrane</keyword>
<keyword evidence="2" id="KW-1133">Transmembrane helix</keyword>
<dbReference type="InterPro" id="IPR011044">
    <property type="entry name" value="Quino_amine_DH_bsu"/>
</dbReference>
<keyword evidence="4" id="KW-1185">Reference proteome</keyword>
<protein>
    <submittedName>
        <fullName evidence="3">Uncharacterized protein</fullName>
    </submittedName>
</protein>
<keyword evidence="2" id="KW-0812">Transmembrane</keyword>